<gene>
    <name evidence="2" type="ORF">LPLAT_LOCUS7151</name>
</gene>
<name>A0AAV2NNS0_9HYME</name>
<dbReference type="InterPro" id="IPR040676">
    <property type="entry name" value="DUF5641"/>
</dbReference>
<accession>A0AAV2NNS0</accession>
<feature type="domain" description="DUF5641" evidence="1">
    <location>
        <begin position="58"/>
        <end position="151"/>
    </location>
</feature>
<sequence length="163" mass="18229">MSTVLAQIEACLNSRPILALTDDPDDVNALTPGHFLVGTALNAVPEPSLVEEPAGRLSRWQYLQQMRDHFWQRWSREYLHTLAARPKWWRTDAAPRIGDLCIMRSEQTPPGKWPLARITALHPGDDGEVRVVTMRTATTTLKRPVAKIVLLPTAASDAQDTRG</sequence>
<evidence type="ECO:0000259" key="1">
    <source>
        <dbReference type="Pfam" id="PF18701"/>
    </source>
</evidence>
<keyword evidence="3" id="KW-1185">Reference proteome</keyword>
<dbReference type="PANTHER" id="PTHR47331">
    <property type="entry name" value="PHD-TYPE DOMAIN-CONTAINING PROTEIN"/>
    <property type="match status" value="1"/>
</dbReference>
<proteinExistence type="predicted"/>
<dbReference type="Pfam" id="PF18701">
    <property type="entry name" value="DUF5641"/>
    <property type="match status" value="1"/>
</dbReference>
<reference evidence="2" key="1">
    <citation type="submission" date="2024-04" db="EMBL/GenBank/DDBJ databases">
        <authorList>
            <consortium name="Molecular Ecology Group"/>
        </authorList>
    </citation>
    <scope>NUCLEOTIDE SEQUENCE</scope>
</reference>
<dbReference type="Proteomes" id="UP001497644">
    <property type="component" value="Chromosome 3"/>
</dbReference>
<evidence type="ECO:0000313" key="2">
    <source>
        <dbReference type="EMBL" id="CAL1680984.1"/>
    </source>
</evidence>
<organism evidence="2 3">
    <name type="scientific">Lasius platythorax</name>
    <dbReference type="NCBI Taxonomy" id="488582"/>
    <lineage>
        <taxon>Eukaryota</taxon>
        <taxon>Metazoa</taxon>
        <taxon>Ecdysozoa</taxon>
        <taxon>Arthropoda</taxon>
        <taxon>Hexapoda</taxon>
        <taxon>Insecta</taxon>
        <taxon>Pterygota</taxon>
        <taxon>Neoptera</taxon>
        <taxon>Endopterygota</taxon>
        <taxon>Hymenoptera</taxon>
        <taxon>Apocrita</taxon>
        <taxon>Aculeata</taxon>
        <taxon>Formicoidea</taxon>
        <taxon>Formicidae</taxon>
        <taxon>Formicinae</taxon>
        <taxon>Lasius</taxon>
        <taxon>Lasius</taxon>
    </lineage>
</organism>
<dbReference type="AlphaFoldDB" id="A0AAV2NNS0"/>
<evidence type="ECO:0000313" key="3">
    <source>
        <dbReference type="Proteomes" id="UP001497644"/>
    </source>
</evidence>
<dbReference type="PANTHER" id="PTHR47331:SF1">
    <property type="entry name" value="GAG-LIKE PROTEIN"/>
    <property type="match status" value="1"/>
</dbReference>
<dbReference type="EMBL" id="OZ034826">
    <property type="protein sequence ID" value="CAL1680984.1"/>
    <property type="molecule type" value="Genomic_DNA"/>
</dbReference>
<protein>
    <recommendedName>
        <fullName evidence="1">DUF5641 domain-containing protein</fullName>
    </recommendedName>
</protein>